<sequence length="112" mass="13273">MGQQRTFQATEQLIHNRDHSDKKKVLKTPIDGIRENDKDFYSYVNKIIISEDQKGKIIDAMKKETKDRMKHDEVICENITKKVNKAVNTFNEQVTEMKEQRISVTYEDHNME</sequence>
<dbReference type="Proteomes" id="UP000198666">
    <property type="component" value="Unassembled WGS sequence"/>
</dbReference>
<name>A0A1G6QZK4_9BACI</name>
<dbReference type="AlphaFoldDB" id="A0A1G6QZK4"/>
<accession>A0A1G6QZK4</accession>
<reference evidence="2" key="1">
    <citation type="submission" date="2016-10" db="EMBL/GenBank/DDBJ databases">
        <authorList>
            <person name="Varghese N."/>
            <person name="Submissions S."/>
        </authorList>
    </citation>
    <scope>NUCLEOTIDE SEQUENCE [LARGE SCALE GENOMIC DNA]</scope>
    <source>
        <strain evidence="2">DSM 21620</strain>
    </source>
</reference>
<evidence type="ECO:0000313" key="2">
    <source>
        <dbReference type="Proteomes" id="UP000198666"/>
    </source>
</evidence>
<dbReference type="OrthoDB" id="2721364at2"/>
<evidence type="ECO:0000313" key="1">
    <source>
        <dbReference type="EMBL" id="SDC97809.1"/>
    </source>
</evidence>
<protein>
    <submittedName>
        <fullName evidence="1">Uncharacterized protein</fullName>
    </submittedName>
</protein>
<dbReference type="RefSeq" id="WP_093727363.1">
    <property type="nucleotide sequence ID" value="NZ_FMZB01000005.1"/>
</dbReference>
<keyword evidence="2" id="KW-1185">Reference proteome</keyword>
<dbReference type="EMBL" id="FMZB01000005">
    <property type="protein sequence ID" value="SDC97809.1"/>
    <property type="molecule type" value="Genomic_DNA"/>
</dbReference>
<organism evidence="1 2">
    <name type="scientific">Terribacillus halophilus</name>
    <dbReference type="NCBI Taxonomy" id="361279"/>
    <lineage>
        <taxon>Bacteria</taxon>
        <taxon>Bacillati</taxon>
        <taxon>Bacillota</taxon>
        <taxon>Bacilli</taxon>
        <taxon>Bacillales</taxon>
        <taxon>Bacillaceae</taxon>
        <taxon>Terribacillus</taxon>
    </lineage>
</organism>
<dbReference type="STRING" id="361279.SAMN05421663_105291"/>
<gene>
    <name evidence="1" type="ORF">SAMN05421663_105291</name>
</gene>
<proteinExistence type="predicted"/>